<reference evidence="2 3" key="1">
    <citation type="journal article" date="2018" name="New Phytol.">
        <title>Comparative genomics and transcriptomics depict ericoid mycorrhizal fungi as versatile saprotrophs and plant mutualists.</title>
        <authorList>
            <person name="Martino E."/>
            <person name="Morin E."/>
            <person name="Grelet G.A."/>
            <person name="Kuo A."/>
            <person name="Kohler A."/>
            <person name="Daghino S."/>
            <person name="Barry K.W."/>
            <person name="Cichocki N."/>
            <person name="Clum A."/>
            <person name="Dockter R.B."/>
            <person name="Hainaut M."/>
            <person name="Kuo R.C."/>
            <person name="LaButti K."/>
            <person name="Lindahl B.D."/>
            <person name="Lindquist E.A."/>
            <person name="Lipzen A."/>
            <person name="Khouja H.R."/>
            <person name="Magnuson J."/>
            <person name="Murat C."/>
            <person name="Ohm R.A."/>
            <person name="Singer S.W."/>
            <person name="Spatafora J.W."/>
            <person name="Wang M."/>
            <person name="Veneault-Fourrey C."/>
            <person name="Henrissat B."/>
            <person name="Grigoriev I.V."/>
            <person name="Martin F.M."/>
            <person name="Perotto S."/>
        </authorList>
    </citation>
    <scope>NUCLEOTIDE SEQUENCE [LARGE SCALE GENOMIC DNA]</scope>
    <source>
        <strain evidence="2 3">ATCC 22711</strain>
    </source>
</reference>
<proteinExistence type="predicted"/>
<gene>
    <name evidence="2" type="ORF">M430DRAFT_32067</name>
</gene>
<accession>A0A2T3BD16</accession>
<dbReference type="Proteomes" id="UP000241818">
    <property type="component" value="Unassembled WGS sequence"/>
</dbReference>
<organism evidence="2 3">
    <name type="scientific">Amorphotheca resinae ATCC 22711</name>
    <dbReference type="NCBI Taxonomy" id="857342"/>
    <lineage>
        <taxon>Eukaryota</taxon>
        <taxon>Fungi</taxon>
        <taxon>Dikarya</taxon>
        <taxon>Ascomycota</taxon>
        <taxon>Pezizomycotina</taxon>
        <taxon>Leotiomycetes</taxon>
        <taxon>Helotiales</taxon>
        <taxon>Amorphothecaceae</taxon>
        <taxon>Amorphotheca</taxon>
    </lineage>
</organism>
<dbReference type="EMBL" id="KZ679006">
    <property type="protein sequence ID" value="PSS27264.1"/>
    <property type="molecule type" value="Genomic_DNA"/>
</dbReference>
<name>A0A2T3BD16_AMORE</name>
<feature type="region of interest" description="Disordered" evidence="1">
    <location>
        <begin position="30"/>
        <end position="51"/>
    </location>
</feature>
<evidence type="ECO:0000313" key="2">
    <source>
        <dbReference type="EMBL" id="PSS27264.1"/>
    </source>
</evidence>
<keyword evidence="3" id="KW-1185">Reference proteome</keyword>
<dbReference type="InParanoid" id="A0A2T3BD16"/>
<evidence type="ECO:0000313" key="3">
    <source>
        <dbReference type="Proteomes" id="UP000241818"/>
    </source>
</evidence>
<dbReference type="RefSeq" id="XP_024724789.1">
    <property type="nucleotide sequence ID" value="XM_024866102.1"/>
</dbReference>
<sequence length="78" mass="8366">MPSTGAVNSVIHQVIKCLFQGLFKVPTVNPHQPSTPQLLDSSTPRSLDSPIPLLPNSSTPYLLPALPPGFQIPILSRP</sequence>
<protein>
    <submittedName>
        <fullName evidence="2">Uncharacterized protein</fullName>
    </submittedName>
</protein>
<dbReference type="AlphaFoldDB" id="A0A2T3BD16"/>
<feature type="compositionally biased region" description="Polar residues" evidence="1">
    <location>
        <begin position="30"/>
        <end position="46"/>
    </location>
</feature>
<evidence type="ECO:0000256" key="1">
    <source>
        <dbReference type="SAM" id="MobiDB-lite"/>
    </source>
</evidence>
<dbReference type="GeneID" id="36574183"/>